<evidence type="ECO:0000256" key="2">
    <source>
        <dbReference type="ARBA" id="ARBA00022692"/>
    </source>
</evidence>
<dbReference type="STRING" id="137246.A0A401SPP3"/>
<evidence type="ECO:0000256" key="5">
    <source>
        <dbReference type="RuleBase" id="RU361132"/>
    </source>
</evidence>
<dbReference type="PANTHER" id="PTHR10037">
    <property type="entry name" value="VOLTAGE-GATED CATION CHANNEL CALCIUM AND SODIUM"/>
    <property type="match status" value="1"/>
</dbReference>
<dbReference type="PROSITE" id="PS50222">
    <property type="entry name" value="EF_HAND_2"/>
    <property type="match status" value="1"/>
</dbReference>
<dbReference type="GO" id="GO:0005509">
    <property type="term" value="F:calcium ion binding"/>
    <property type="evidence" value="ECO:0007669"/>
    <property type="project" value="InterPro"/>
</dbReference>
<dbReference type="InterPro" id="IPR002048">
    <property type="entry name" value="EF_hand_dom"/>
</dbReference>
<feature type="transmembrane region" description="Helical" evidence="5">
    <location>
        <begin position="12"/>
        <end position="30"/>
    </location>
</feature>
<keyword evidence="5" id="KW-0813">Transport</keyword>
<dbReference type="AlphaFoldDB" id="A0A401SPP3"/>
<dbReference type="InterPro" id="IPR005821">
    <property type="entry name" value="Ion_trans_dom"/>
</dbReference>
<reference evidence="7 8" key="1">
    <citation type="journal article" date="2018" name="Nat. Ecol. Evol.">
        <title>Shark genomes provide insights into elasmobranch evolution and the origin of vertebrates.</title>
        <authorList>
            <person name="Hara Y"/>
            <person name="Yamaguchi K"/>
            <person name="Onimaru K"/>
            <person name="Kadota M"/>
            <person name="Koyanagi M"/>
            <person name="Keeley SD"/>
            <person name="Tatsumi K"/>
            <person name="Tanaka K"/>
            <person name="Motone F"/>
            <person name="Kageyama Y"/>
            <person name="Nozu R"/>
            <person name="Adachi N"/>
            <person name="Nishimura O"/>
            <person name="Nakagawa R"/>
            <person name="Tanegashima C"/>
            <person name="Kiyatake I"/>
            <person name="Matsumoto R"/>
            <person name="Murakumo K"/>
            <person name="Nishida K"/>
            <person name="Terakita A"/>
            <person name="Kuratani S"/>
            <person name="Sato K"/>
            <person name="Hyodo S Kuraku.S."/>
        </authorList>
    </citation>
    <scope>NUCLEOTIDE SEQUENCE [LARGE SCALE GENOMIC DNA]</scope>
</reference>
<keyword evidence="3 5" id="KW-1133">Transmembrane helix</keyword>
<dbReference type="GO" id="GO:0005248">
    <property type="term" value="F:voltage-gated sodium channel activity"/>
    <property type="evidence" value="ECO:0007669"/>
    <property type="project" value="InterPro"/>
</dbReference>
<dbReference type="PRINTS" id="PR00170">
    <property type="entry name" value="NACHANNEL"/>
</dbReference>
<keyword evidence="5" id="KW-0894">Sodium channel</keyword>
<sequence length="248" mass="28444">MVNFETFGNSMMLLFRLTTAAAWNEILHVMINSPVQRQFVSFTYMTSYIVVAYIVIINMYVAVILENFHEAQEQELAGVTDEDVDMFYEVWSNYDVKATQFITYDQLSDFLNELKSPLRIPKPNAVKVAALNLPLTNGDKLHCLDVLEALSAVIVGKVTESEPLKKLSGEVYKMSVKVFPIRNTLETITTTFMLRKEFKAALTIQKAFRKWKLRQNHTTAKKKLERSFSSLRKSLRSLRSSRPTSPLT</sequence>
<keyword evidence="8" id="KW-1185">Reference proteome</keyword>
<dbReference type="OMA" id="WNNILEA"/>
<evidence type="ECO:0000256" key="1">
    <source>
        <dbReference type="ARBA" id="ARBA00004141"/>
    </source>
</evidence>
<evidence type="ECO:0000259" key="6">
    <source>
        <dbReference type="PROSITE" id="PS50222"/>
    </source>
</evidence>
<dbReference type="GO" id="GO:0086010">
    <property type="term" value="P:membrane depolarization during action potential"/>
    <property type="evidence" value="ECO:0007669"/>
    <property type="project" value="TreeGrafter"/>
</dbReference>
<evidence type="ECO:0000256" key="3">
    <source>
        <dbReference type="ARBA" id="ARBA00022989"/>
    </source>
</evidence>
<keyword evidence="5" id="KW-0739">Sodium transport</keyword>
<keyword evidence="5" id="KW-0851">Voltage-gated channel</keyword>
<dbReference type="Gene3D" id="1.10.287.70">
    <property type="match status" value="1"/>
</dbReference>
<gene>
    <name evidence="7" type="ORF">chiPu_0010836</name>
</gene>
<evidence type="ECO:0000313" key="8">
    <source>
        <dbReference type="Proteomes" id="UP000287033"/>
    </source>
</evidence>
<dbReference type="PROSITE" id="PS50096">
    <property type="entry name" value="IQ"/>
    <property type="match status" value="1"/>
</dbReference>
<dbReference type="Proteomes" id="UP000287033">
    <property type="component" value="Unassembled WGS sequence"/>
</dbReference>
<comment type="caution">
    <text evidence="5">Lacks conserved residue(s) required for the propagation of feature annotation.</text>
</comment>
<dbReference type="InterPro" id="IPR011992">
    <property type="entry name" value="EF-hand-dom_pair"/>
</dbReference>
<accession>A0A401SPP3</accession>
<feature type="transmembrane region" description="Helical" evidence="5">
    <location>
        <begin position="42"/>
        <end position="65"/>
    </location>
</feature>
<protein>
    <recommendedName>
        <fullName evidence="5">Sodium channel protein</fullName>
    </recommendedName>
</protein>
<comment type="subcellular location">
    <subcellularLocation>
        <location evidence="5">Cell membrane</location>
        <topology evidence="5">Multi-pass membrane protein</topology>
    </subcellularLocation>
    <subcellularLocation>
        <location evidence="1">Membrane</location>
        <topology evidence="1">Multi-pass membrane protein</topology>
    </subcellularLocation>
</comment>
<evidence type="ECO:0000313" key="7">
    <source>
        <dbReference type="EMBL" id="GCC32375.1"/>
    </source>
</evidence>
<name>A0A401SPP3_CHIPU</name>
<comment type="function">
    <text evidence="5">Mediates the voltage-dependent sodium ion permeability of excitable membranes. Assuming opened or closed conformations in response to the voltage difference across the membrane, the protein forms a sodium-selective channel through which Na(+) ions may pass in accordance with their electrochemical gradient.</text>
</comment>
<dbReference type="EMBL" id="BEZZ01000430">
    <property type="protein sequence ID" value="GCC32375.1"/>
    <property type="molecule type" value="Genomic_DNA"/>
</dbReference>
<dbReference type="InterPro" id="IPR001696">
    <property type="entry name" value="Na_channel_asu"/>
</dbReference>
<dbReference type="SUPFAM" id="SSF47473">
    <property type="entry name" value="EF-hand"/>
    <property type="match status" value="1"/>
</dbReference>
<feature type="domain" description="EF-hand" evidence="6">
    <location>
        <begin position="82"/>
        <end position="117"/>
    </location>
</feature>
<keyword evidence="5" id="KW-0406">Ion transport</keyword>
<dbReference type="PANTHER" id="PTHR10037:SF62">
    <property type="entry name" value="SODIUM CHANNEL PROTEIN 60E"/>
    <property type="match status" value="1"/>
</dbReference>
<dbReference type="Gene3D" id="1.10.238.10">
    <property type="entry name" value="EF-hand"/>
    <property type="match status" value="1"/>
</dbReference>
<proteinExistence type="inferred from homology"/>
<dbReference type="GO" id="GO:0001518">
    <property type="term" value="C:voltage-gated sodium channel complex"/>
    <property type="evidence" value="ECO:0007669"/>
    <property type="project" value="UniProtKB-UniRule"/>
</dbReference>
<organism evidence="7 8">
    <name type="scientific">Chiloscyllium punctatum</name>
    <name type="common">Brownbanded bambooshark</name>
    <name type="synonym">Hemiscyllium punctatum</name>
    <dbReference type="NCBI Taxonomy" id="137246"/>
    <lineage>
        <taxon>Eukaryota</taxon>
        <taxon>Metazoa</taxon>
        <taxon>Chordata</taxon>
        <taxon>Craniata</taxon>
        <taxon>Vertebrata</taxon>
        <taxon>Chondrichthyes</taxon>
        <taxon>Elasmobranchii</taxon>
        <taxon>Galeomorphii</taxon>
        <taxon>Galeoidea</taxon>
        <taxon>Orectolobiformes</taxon>
        <taxon>Hemiscylliidae</taxon>
        <taxon>Chiloscyllium</taxon>
    </lineage>
</organism>
<keyword evidence="5" id="KW-0407">Ion channel</keyword>
<dbReference type="Pfam" id="PF00520">
    <property type="entry name" value="Ion_trans"/>
    <property type="match status" value="1"/>
</dbReference>
<keyword evidence="5" id="KW-0915">Sodium</keyword>
<dbReference type="GO" id="GO:0019228">
    <property type="term" value="P:neuronal action potential"/>
    <property type="evidence" value="ECO:0007669"/>
    <property type="project" value="TreeGrafter"/>
</dbReference>
<keyword evidence="4 5" id="KW-0472">Membrane</keyword>
<comment type="similarity">
    <text evidence="5">Belongs to the sodium channel (TC 1.A.1.10) family.</text>
</comment>
<dbReference type="InterPro" id="IPR043203">
    <property type="entry name" value="VGCC_Ca_Na"/>
</dbReference>
<comment type="caution">
    <text evidence="7">The sequence shown here is derived from an EMBL/GenBank/DDBJ whole genome shotgun (WGS) entry which is preliminary data.</text>
</comment>
<evidence type="ECO:0000256" key="4">
    <source>
        <dbReference type="ARBA" id="ARBA00023136"/>
    </source>
</evidence>
<keyword evidence="2 5" id="KW-0812">Transmembrane</keyword>
<dbReference type="OrthoDB" id="2984333at2759"/>
<dbReference type="CDD" id="cd23767">
    <property type="entry name" value="IQCD"/>
    <property type="match status" value="1"/>
</dbReference>